<dbReference type="InterPro" id="IPR011257">
    <property type="entry name" value="DNA_glycosylase"/>
</dbReference>
<evidence type="ECO:0008006" key="4">
    <source>
        <dbReference type="Google" id="ProtNLM"/>
    </source>
</evidence>
<protein>
    <recommendedName>
        <fullName evidence="4">HhH-GPD domain-containing protein</fullName>
    </recommendedName>
</protein>
<evidence type="ECO:0000256" key="1">
    <source>
        <dbReference type="SAM" id="MobiDB-lite"/>
    </source>
</evidence>
<dbReference type="PANTHER" id="PTHR10242">
    <property type="entry name" value="8-OXOGUANINE DNA GLYCOSYLASE"/>
    <property type="match status" value="1"/>
</dbReference>
<proteinExistence type="predicted"/>
<organism evidence="2 3">
    <name type="scientific">Salix brachista</name>
    <dbReference type="NCBI Taxonomy" id="2182728"/>
    <lineage>
        <taxon>Eukaryota</taxon>
        <taxon>Viridiplantae</taxon>
        <taxon>Streptophyta</taxon>
        <taxon>Embryophyta</taxon>
        <taxon>Tracheophyta</taxon>
        <taxon>Spermatophyta</taxon>
        <taxon>Magnoliopsida</taxon>
        <taxon>eudicotyledons</taxon>
        <taxon>Gunneridae</taxon>
        <taxon>Pentapetalae</taxon>
        <taxon>rosids</taxon>
        <taxon>fabids</taxon>
        <taxon>Malpighiales</taxon>
        <taxon>Salicaceae</taxon>
        <taxon>Saliceae</taxon>
        <taxon>Salix</taxon>
    </lineage>
</organism>
<evidence type="ECO:0000313" key="2">
    <source>
        <dbReference type="EMBL" id="KAB5563828.1"/>
    </source>
</evidence>
<dbReference type="GO" id="GO:0006285">
    <property type="term" value="P:base-excision repair, AP site formation"/>
    <property type="evidence" value="ECO:0007669"/>
    <property type="project" value="TreeGrafter"/>
</dbReference>
<dbReference type="EMBL" id="VDCV01000003">
    <property type="protein sequence ID" value="KAB5563828.1"/>
    <property type="molecule type" value="Genomic_DNA"/>
</dbReference>
<evidence type="ECO:0000313" key="3">
    <source>
        <dbReference type="Proteomes" id="UP000326939"/>
    </source>
</evidence>
<dbReference type="SUPFAM" id="SSF48150">
    <property type="entry name" value="DNA-glycosylase"/>
    <property type="match status" value="1"/>
</dbReference>
<dbReference type="PANTHER" id="PTHR10242:SF4">
    <property type="entry name" value="OS07G0657600 PROTEIN"/>
    <property type="match status" value="1"/>
</dbReference>
<gene>
    <name evidence="2" type="ORF">DKX38_003882</name>
</gene>
<dbReference type="GO" id="GO:0034039">
    <property type="term" value="F:8-oxo-7,8-dihydroguanine DNA N-glycosylase activity"/>
    <property type="evidence" value="ECO:0007669"/>
    <property type="project" value="TreeGrafter"/>
</dbReference>
<dbReference type="GO" id="GO:0005634">
    <property type="term" value="C:nucleus"/>
    <property type="evidence" value="ECO:0007669"/>
    <property type="project" value="TreeGrafter"/>
</dbReference>
<accession>A0A5N5N9Y7</accession>
<dbReference type="Proteomes" id="UP000326939">
    <property type="component" value="Chromosome 3"/>
</dbReference>
<dbReference type="InterPro" id="IPR052054">
    <property type="entry name" value="Oxidative_DNA_repair_enzyme"/>
</dbReference>
<keyword evidence="3" id="KW-1185">Reference proteome</keyword>
<sequence length="474" mass="53169">MENTKSDGKEEEEEEEESVVLEIPLGDAAETFNLEKAACSHGLFMMYPNHWDPLSRTFSRPLRLSLSDSDPQVSTPTTSLFVSISHLPHLPRSLSVRVYGTRRLSPKHQESLVAQVVRMLRLSETDERNAREFRKMAEAAAAEENCSLLADSGGRVFRSPTLFEDMVKCILLCNCQWPRTLSMARALCELQFELQCKSSGVFASQAANATVKNECNDTAHNFIPNTPAGKESKRNIRASKVSKKLASKFVETKTLLEADAKLNTDSAHTGREISMPSLSLERVEDDSCERCSSRHGSDSGAPDSLQSQNGIQPGVNKMIGNFPSPRELANLDESFLAKRCKLGYRAIRIIKLAQSIVEGWIPLREVEESCANGASSSLYNKLADQFRKIDGFGPFTCANVQAKKSTIKTAHRDVEEIYRKYAPFQFLAYWAELWHFYEKRFGKLSEMPPSDYKLITASNMRSKGGRKNKKTKRC</sequence>
<feature type="region of interest" description="Disordered" evidence="1">
    <location>
        <begin position="289"/>
        <end position="319"/>
    </location>
</feature>
<reference evidence="3" key="1">
    <citation type="journal article" date="2019" name="Gigascience">
        <title>De novo genome assembly of the endangered Acer yangbiense, a plant species with extremely small populations endemic to Yunnan Province, China.</title>
        <authorList>
            <person name="Yang J."/>
            <person name="Wariss H.M."/>
            <person name="Tao L."/>
            <person name="Zhang R."/>
            <person name="Yun Q."/>
            <person name="Hollingsworth P."/>
            <person name="Dao Z."/>
            <person name="Luo G."/>
            <person name="Guo H."/>
            <person name="Ma Y."/>
            <person name="Sun W."/>
        </authorList>
    </citation>
    <scope>NUCLEOTIDE SEQUENCE [LARGE SCALE GENOMIC DNA]</scope>
    <source>
        <strain evidence="3">cv. br00</strain>
    </source>
</reference>
<dbReference type="AlphaFoldDB" id="A0A5N5N9Y7"/>
<name>A0A5N5N9Y7_9ROSI</name>
<dbReference type="Gene3D" id="1.10.340.30">
    <property type="entry name" value="Hypothetical protein, domain 2"/>
    <property type="match status" value="1"/>
</dbReference>
<comment type="caution">
    <text evidence="2">The sequence shown here is derived from an EMBL/GenBank/DDBJ whole genome shotgun (WGS) entry which is preliminary data.</text>
</comment>